<dbReference type="RefSeq" id="WP_028384892.1">
    <property type="nucleotide sequence ID" value="NZ_CAAAJG010000058.1"/>
</dbReference>
<dbReference type="Proteomes" id="UP000254040">
    <property type="component" value="Unassembled WGS sequence"/>
</dbReference>
<evidence type="ECO:0000313" key="1">
    <source>
        <dbReference type="EMBL" id="KTD31074.1"/>
    </source>
</evidence>
<evidence type="ECO:0000313" key="3">
    <source>
        <dbReference type="Proteomes" id="UP000054985"/>
    </source>
</evidence>
<organism evidence="2 4">
    <name type="scientific">Legionella moravica</name>
    <dbReference type="NCBI Taxonomy" id="39962"/>
    <lineage>
        <taxon>Bacteria</taxon>
        <taxon>Pseudomonadati</taxon>
        <taxon>Pseudomonadota</taxon>
        <taxon>Gammaproteobacteria</taxon>
        <taxon>Legionellales</taxon>
        <taxon>Legionellaceae</taxon>
        <taxon>Legionella</taxon>
    </lineage>
</organism>
<reference evidence="1 3" key="1">
    <citation type="submission" date="2015-11" db="EMBL/GenBank/DDBJ databases">
        <title>Genomic analysis of 38 Legionella species identifies large and diverse effector repertoires.</title>
        <authorList>
            <person name="Burstein D."/>
            <person name="Amaro F."/>
            <person name="Zusman T."/>
            <person name="Lifshitz Z."/>
            <person name="Cohen O."/>
            <person name="Gilbert J.A."/>
            <person name="Pupko T."/>
            <person name="Shuman H.A."/>
            <person name="Segal G."/>
        </authorList>
    </citation>
    <scope>NUCLEOTIDE SEQUENCE [LARGE SCALE GENOMIC DNA]</scope>
    <source>
        <strain evidence="1 3">ATCC 43877</strain>
    </source>
</reference>
<evidence type="ECO:0000313" key="4">
    <source>
        <dbReference type="Proteomes" id="UP000254040"/>
    </source>
</evidence>
<dbReference type="OrthoDB" id="8481046at2"/>
<dbReference type="AlphaFoldDB" id="A0A378JZ19"/>
<proteinExistence type="predicted"/>
<name>A0A378JZ19_9GAMM</name>
<keyword evidence="3" id="KW-1185">Reference proteome</keyword>
<gene>
    <name evidence="1" type="ORF">Lmor_3181</name>
    <name evidence="2" type="ORF">NCTC12239_02604</name>
</gene>
<protein>
    <submittedName>
        <fullName evidence="2">Uncharacterized protein</fullName>
    </submittedName>
</protein>
<sequence>MNLKQFNCRYLLNDDRLILRINTVDQSEYLFWITRRITHFILMSTSQYIQKAYEQRAPSVEHLILEIKQSNKQVGNFTKAFVPGFNYPLGGTPVLVMDAKLQMMKIGDQDVFALDFVLPGGANLNLKLPMPIMKSMILLLEELNAQAKWGNPASK</sequence>
<dbReference type="Proteomes" id="UP000054985">
    <property type="component" value="Unassembled WGS sequence"/>
</dbReference>
<reference evidence="2 4" key="2">
    <citation type="submission" date="2018-06" db="EMBL/GenBank/DDBJ databases">
        <authorList>
            <consortium name="Pathogen Informatics"/>
            <person name="Doyle S."/>
        </authorList>
    </citation>
    <scope>NUCLEOTIDE SEQUENCE [LARGE SCALE GENOMIC DNA]</scope>
    <source>
        <strain evidence="2 4">NCTC12239</strain>
    </source>
</reference>
<accession>A0A378JZ19</accession>
<dbReference type="EMBL" id="UGOG01000001">
    <property type="protein sequence ID" value="STX63656.1"/>
    <property type="molecule type" value="Genomic_DNA"/>
</dbReference>
<evidence type="ECO:0000313" key="2">
    <source>
        <dbReference type="EMBL" id="STX63656.1"/>
    </source>
</evidence>
<dbReference type="EMBL" id="LNYN01000042">
    <property type="protein sequence ID" value="KTD31074.1"/>
    <property type="molecule type" value="Genomic_DNA"/>
</dbReference>